<keyword evidence="10" id="KW-1185">Reference proteome</keyword>
<evidence type="ECO:0000256" key="3">
    <source>
        <dbReference type="ARBA" id="ARBA00022692"/>
    </source>
</evidence>
<dbReference type="KEGG" id="bfu:BCIN_02g04680"/>
<feature type="transmembrane region" description="Helical" evidence="7">
    <location>
        <begin position="247"/>
        <end position="266"/>
    </location>
</feature>
<accession>A0A384J971</accession>
<name>A0A384J971_BOTFB</name>
<sequence length="590" mass="65499">MANNLGNLALDGGDPRIDGVGEVNVPTAVRHNLHDPNVSFEEYLYYAKIQREQEKNGLGPEERERMYQEYLAGVDQVAGKEIGNEKHAVPEIENEKTEPQPVNESKPSSITKGPHPSHVGAGEWETASRAARNATWGAVVYLITTDILGPSNAPYAVSQFGYVGGVMMYFFMGIMAFFAGWQIWRMFLKLDSDRYPMRTFGDLGFRIFGSYSRHGINLLQSIQLLFNVGVIVISNGQALSEMSKYKLCFSICILVWALAGMILGQIRSLQNFGYLANFAIWLNILVIFMTMGVAAHSPPNYAAVLSSFGIEKAPITHTVWIPSGSTFDSQLSSAMQIVYAYGGAMLYCEFMAEMKRPLDFIKAQFLAEIFIFVCYLIFGLVVYSQQGQFTYNPANQGLSPYSWQTVTNAINLVSGLIAAVLYGNIGIKVIYQNIVEDLFGGPELTTKKGKLIWIAIVPLYWAFAFVLGSAVPQFTNISSLVAAVCIMQFTYTFPTLLYFGMTIKEDAMHPDETFDPATGVVNRIDTWKDMSRWKRGLVPRWWLKVFCFLFFLASAATAVLGMYTSIKSIIANFALGHATSFGCVSPVGYA</sequence>
<dbReference type="OrthoDB" id="40134at2759"/>
<keyword evidence="4 7" id="KW-1133">Transmembrane helix</keyword>
<feature type="compositionally biased region" description="Polar residues" evidence="6">
    <location>
        <begin position="100"/>
        <end position="111"/>
    </location>
</feature>
<reference evidence="9 10" key="2">
    <citation type="journal article" date="2012" name="Eukaryot. Cell">
        <title>Genome update of Botrytis cinerea strains B05.10 and T4.</title>
        <authorList>
            <person name="Staats M."/>
            <person name="van Kan J.A."/>
        </authorList>
    </citation>
    <scope>NUCLEOTIDE SEQUENCE [LARGE SCALE GENOMIC DNA]</scope>
    <source>
        <strain evidence="9 10">B05.10</strain>
    </source>
</reference>
<keyword evidence="3 7" id="KW-0812">Transmembrane</keyword>
<dbReference type="RefSeq" id="XP_001552953.2">
    <property type="nucleotide sequence ID" value="XM_001552903.2"/>
</dbReference>
<feature type="region of interest" description="Disordered" evidence="6">
    <location>
        <begin position="87"/>
        <end position="121"/>
    </location>
</feature>
<feature type="transmembrane region" description="Helical" evidence="7">
    <location>
        <begin position="409"/>
        <end position="431"/>
    </location>
</feature>
<dbReference type="GO" id="GO:0015179">
    <property type="term" value="F:L-amino acid transmembrane transporter activity"/>
    <property type="evidence" value="ECO:0007669"/>
    <property type="project" value="TreeGrafter"/>
</dbReference>
<reference evidence="9 10" key="1">
    <citation type="journal article" date="2011" name="PLoS Genet.">
        <title>Genomic analysis of the necrotrophic fungal pathogens Sclerotinia sclerotiorum and Botrytis cinerea.</title>
        <authorList>
            <person name="Amselem J."/>
            <person name="Cuomo C.A."/>
            <person name="van Kan J.A."/>
            <person name="Viaud M."/>
            <person name="Benito E.P."/>
            <person name="Couloux A."/>
            <person name="Coutinho P.M."/>
            <person name="de Vries R.P."/>
            <person name="Dyer P.S."/>
            <person name="Fillinger S."/>
            <person name="Fournier E."/>
            <person name="Gout L."/>
            <person name="Hahn M."/>
            <person name="Kohn L."/>
            <person name="Lapalu N."/>
            <person name="Plummer K.M."/>
            <person name="Pradier J.M."/>
            <person name="Quevillon E."/>
            <person name="Sharon A."/>
            <person name="Simon A."/>
            <person name="ten Have A."/>
            <person name="Tudzynski B."/>
            <person name="Tudzynski P."/>
            <person name="Wincker P."/>
            <person name="Andrew M."/>
            <person name="Anthouard V."/>
            <person name="Beever R.E."/>
            <person name="Beffa R."/>
            <person name="Benoit I."/>
            <person name="Bouzid O."/>
            <person name="Brault B."/>
            <person name="Chen Z."/>
            <person name="Choquer M."/>
            <person name="Collemare J."/>
            <person name="Cotton P."/>
            <person name="Danchin E.G."/>
            <person name="Da Silva C."/>
            <person name="Gautier A."/>
            <person name="Giraud C."/>
            <person name="Giraud T."/>
            <person name="Gonzalez C."/>
            <person name="Grossetete S."/>
            <person name="Guldener U."/>
            <person name="Henrissat B."/>
            <person name="Howlett B.J."/>
            <person name="Kodira C."/>
            <person name="Kretschmer M."/>
            <person name="Lappartient A."/>
            <person name="Leroch M."/>
            <person name="Levis C."/>
            <person name="Mauceli E."/>
            <person name="Neuveglise C."/>
            <person name="Oeser B."/>
            <person name="Pearson M."/>
            <person name="Poulain J."/>
            <person name="Poussereau N."/>
            <person name="Quesneville H."/>
            <person name="Rascle C."/>
            <person name="Schumacher J."/>
            <person name="Segurens B."/>
            <person name="Sexton A."/>
            <person name="Silva E."/>
            <person name="Sirven C."/>
            <person name="Soanes D.M."/>
            <person name="Talbot N.J."/>
            <person name="Templeton M."/>
            <person name="Yandava C."/>
            <person name="Yarden O."/>
            <person name="Zeng Q."/>
            <person name="Rollins J.A."/>
            <person name="Lebrun M.H."/>
            <person name="Dickman M."/>
        </authorList>
    </citation>
    <scope>NUCLEOTIDE SEQUENCE [LARGE SCALE GENOMIC DNA]</scope>
    <source>
        <strain evidence="9 10">B05.10</strain>
    </source>
</reference>
<dbReference type="GO" id="GO:0016020">
    <property type="term" value="C:membrane"/>
    <property type="evidence" value="ECO:0007669"/>
    <property type="project" value="UniProtKB-SubCell"/>
</dbReference>
<evidence type="ECO:0000256" key="2">
    <source>
        <dbReference type="ARBA" id="ARBA00008066"/>
    </source>
</evidence>
<keyword evidence="5 7" id="KW-0472">Membrane</keyword>
<evidence type="ECO:0000256" key="6">
    <source>
        <dbReference type="SAM" id="MobiDB-lite"/>
    </source>
</evidence>
<dbReference type="GeneID" id="5433481"/>
<dbReference type="Pfam" id="PF01490">
    <property type="entry name" value="Aa_trans"/>
    <property type="match status" value="1"/>
</dbReference>
<reference evidence="9 10" key="3">
    <citation type="journal article" date="2017" name="Mol. Plant Pathol.">
        <title>A gapless genome sequence of the fungus Botrytis cinerea.</title>
        <authorList>
            <person name="Van Kan J.A."/>
            <person name="Stassen J.H."/>
            <person name="Mosbach A."/>
            <person name="Van Der Lee T.A."/>
            <person name="Faino L."/>
            <person name="Farmer A.D."/>
            <person name="Papasotiriou D.G."/>
            <person name="Zhou S."/>
            <person name="Seidl M.F."/>
            <person name="Cottam E."/>
            <person name="Edel D."/>
            <person name="Hahn M."/>
            <person name="Schwartz D.C."/>
            <person name="Dietrich R.A."/>
            <person name="Widdison S."/>
            <person name="Scalliet G."/>
        </authorList>
    </citation>
    <scope>NUCLEOTIDE SEQUENCE [LARGE SCALE GENOMIC DNA]</scope>
    <source>
        <strain evidence="9 10">B05.10</strain>
    </source>
</reference>
<feature type="transmembrane region" description="Helical" evidence="7">
    <location>
        <begin position="541"/>
        <end position="563"/>
    </location>
</feature>
<comment type="similarity">
    <text evidence="2">Belongs to the amino acid/polyamine transporter 2 family.</text>
</comment>
<feature type="domain" description="Amino acid transporter transmembrane" evidence="8">
    <location>
        <begin position="133"/>
        <end position="504"/>
    </location>
</feature>
<feature type="transmembrane region" description="Helical" evidence="7">
    <location>
        <begin position="477"/>
        <end position="499"/>
    </location>
</feature>
<gene>
    <name evidence="9" type="ORF">BCIN_02g04680</name>
</gene>
<feature type="transmembrane region" description="Helical" evidence="7">
    <location>
        <begin position="451"/>
        <end position="471"/>
    </location>
</feature>
<proteinExistence type="inferred from homology"/>
<evidence type="ECO:0000259" key="8">
    <source>
        <dbReference type="Pfam" id="PF01490"/>
    </source>
</evidence>
<feature type="transmembrane region" description="Helical" evidence="7">
    <location>
        <begin position="160"/>
        <end position="184"/>
    </location>
</feature>
<dbReference type="VEuPathDB" id="FungiDB:Bcin02g04680"/>
<organism evidence="9 10">
    <name type="scientific">Botryotinia fuckeliana (strain B05.10)</name>
    <name type="common">Noble rot fungus</name>
    <name type="synonym">Botrytis cinerea</name>
    <dbReference type="NCBI Taxonomy" id="332648"/>
    <lineage>
        <taxon>Eukaryota</taxon>
        <taxon>Fungi</taxon>
        <taxon>Dikarya</taxon>
        <taxon>Ascomycota</taxon>
        <taxon>Pezizomycotina</taxon>
        <taxon>Leotiomycetes</taxon>
        <taxon>Helotiales</taxon>
        <taxon>Sclerotiniaceae</taxon>
        <taxon>Botrytis</taxon>
    </lineage>
</organism>
<dbReference type="AlphaFoldDB" id="A0A384J971"/>
<dbReference type="PANTHER" id="PTHR22950:SF461">
    <property type="entry name" value="AMINO ACID TRANSPORTER TRANSMEMBRANE DOMAIN-CONTAINING PROTEIN"/>
    <property type="match status" value="1"/>
</dbReference>
<feature type="transmembrane region" description="Helical" evidence="7">
    <location>
        <begin position="272"/>
        <end position="295"/>
    </location>
</feature>
<evidence type="ECO:0000256" key="7">
    <source>
        <dbReference type="SAM" id="Phobius"/>
    </source>
</evidence>
<dbReference type="EMBL" id="CP009806">
    <property type="protein sequence ID" value="ATZ47156.1"/>
    <property type="molecule type" value="Genomic_DNA"/>
</dbReference>
<protein>
    <recommendedName>
        <fullName evidence="8">Amino acid transporter transmembrane domain-containing protein</fullName>
    </recommendedName>
</protein>
<evidence type="ECO:0000256" key="5">
    <source>
        <dbReference type="ARBA" id="ARBA00023136"/>
    </source>
</evidence>
<comment type="subcellular location">
    <subcellularLocation>
        <location evidence="1">Membrane</location>
        <topology evidence="1">Multi-pass membrane protein</topology>
    </subcellularLocation>
</comment>
<evidence type="ECO:0000313" key="9">
    <source>
        <dbReference type="EMBL" id="ATZ47156.1"/>
    </source>
</evidence>
<feature type="compositionally biased region" description="Basic and acidic residues" evidence="6">
    <location>
        <begin position="87"/>
        <end position="98"/>
    </location>
</feature>
<dbReference type="InterPro" id="IPR013057">
    <property type="entry name" value="AA_transpt_TM"/>
</dbReference>
<evidence type="ECO:0000313" key="10">
    <source>
        <dbReference type="Proteomes" id="UP000001798"/>
    </source>
</evidence>
<dbReference type="PANTHER" id="PTHR22950">
    <property type="entry name" value="AMINO ACID TRANSPORTER"/>
    <property type="match status" value="1"/>
</dbReference>
<feature type="transmembrane region" description="Helical" evidence="7">
    <location>
        <begin position="365"/>
        <end position="383"/>
    </location>
</feature>
<dbReference type="Proteomes" id="UP000001798">
    <property type="component" value="Chromosome 2"/>
</dbReference>
<evidence type="ECO:0000256" key="4">
    <source>
        <dbReference type="ARBA" id="ARBA00022989"/>
    </source>
</evidence>
<evidence type="ECO:0000256" key="1">
    <source>
        <dbReference type="ARBA" id="ARBA00004141"/>
    </source>
</evidence>